<organism evidence="1">
    <name type="scientific">Bradyrhizobium sp. LLZ17</name>
    <dbReference type="NCBI Taxonomy" id="3239388"/>
    <lineage>
        <taxon>Bacteria</taxon>
        <taxon>Pseudomonadati</taxon>
        <taxon>Pseudomonadota</taxon>
        <taxon>Alphaproteobacteria</taxon>
        <taxon>Hyphomicrobiales</taxon>
        <taxon>Nitrobacteraceae</taxon>
        <taxon>Bradyrhizobium</taxon>
    </lineage>
</organism>
<evidence type="ECO:0000313" key="1">
    <source>
        <dbReference type="EMBL" id="XDV55046.1"/>
    </source>
</evidence>
<dbReference type="EMBL" id="CP165734">
    <property type="protein sequence ID" value="XDV55046.1"/>
    <property type="molecule type" value="Genomic_DNA"/>
</dbReference>
<proteinExistence type="predicted"/>
<sequence length="57" mass="6242">MVMVVSPEKGRPFLEHFTGGGKQLQKGVIWQAANFLVIASEAKQSRDVAAEARWIAS</sequence>
<name>A0AB39XD40_9BRAD</name>
<reference evidence="1" key="1">
    <citation type="submission" date="2024-08" db="EMBL/GenBank/DDBJ databases">
        <authorList>
            <person name="Chaddad Z."/>
            <person name="Lamrabet M."/>
            <person name="Bouhnik O."/>
            <person name="Alami S."/>
            <person name="Wipf D."/>
            <person name="Courty P.E."/>
            <person name="Missbah El Idrissi M."/>
        </authorList>
    </citation>
    <scope>NUCLEOTIDE SEQUENCE</scope>
    <source>
        <strain evidence="1">LLZ17</strain>
    </source>
</reference>
<accession>A0AB39XD40</accession>
<dbReference type="AlphaFoldDB" id="A0AB39XD40"/>
<protein>
    <submittedName>
        <fullName evidence="1">Uncharacterized protein</fullName>
    </submittedName>
</protein>
<dbReference type="RefSeq" id="WP_369719505.1">
    <property type="nucleotide sequence ID" value="NZ_CP165734.1"/>
</dbReference>
<gene>
    <name evidence="1" type="ORF">AB8Z38_19575</name>
</gene>